<feature type="repeat" description="ANK" evidence="7">
    <location>
        <begin position="61"/>
        <end position="83"/>
    </location>
</feature>
<dbReference type="Pfam" id="PF00023">
    <property type="entry name" value="Ank"/>
    <property type="match status" value="1"/>
</dbReference>
<name>A0AAD4SD92_9MAGN</name>
<evidence type="ECO:0000256" key="6">
    <source>
        <dbReference type="ARBA" id="ARBA00023136"/>
    </source>
</evidence>
<evidence type="ECO:0000256" key="4">
    <source>
        <dbReference type="ARBA" id="ARBA00022989"/>
    </source>
</evidence>
<gene>
    <name evidence="10" type="ORF">MKW98_000913</name>
</gene>
<comment type="caution">
    <text evidence="10">The sequence shown here is derived from an EMBL/GenBank/DDBJ whole genome shotgun (WGS) entry which is preliminary data.</text>
</comment>
<evidence type="ECO:0000256" key="5">
    <source>
        <dbReference type="ARBA" id="ARBA00023043"/>
    </source>
</evidence>
<evidence type="ECO:0000256" key="7">
    <source>
        <dbReference type="PROSITE-ProRule" id="PRU00023"/>
    </source>
</evidence>
<feature type="transmembrane region" description="Helical" evidence="8">
    <location>
        <begin position="437"/>
        <end position="458"/>
    </location>
</feature>
<dbReference type="EMBL" id="JAJJMB010011750">
    <property type="protein sequence ID" value="KAI3900013.1"/>
    <property type="molecule type" value="Genomic_DNA"/>
</dbReference>
<feature type="domain" description="PGG" evidence="9">
    <location>
        <begin position="252"/>
        <end position="297"/>
    </location>
</feature>
<feature type="transmembrane region" description="Helical" evidence="8">
    <location>
        <begin position="478"/>
        <end position="497"/>
    </location>
</feature>
<dbReference type="InterPro" id="IPR002110">
    <property type="entry name" value="Ankyrin_rpt"/>
</dbReference>
<dbReference type="InterPro" id="IPR026961">
    <property type="entry name" value="PGG_dom"/>
</dbReference>
<protein>
    <recommendedName>
        <fullName evidence="9">PGG domain-containing protein</fullName>
    </recommendedName>
</protein>
<evidence type="ECO:0000259" key="9">
    <source>
        <dbReference type="Pfam" id="PF13962"/>
    </source>
</evidence>
<dbReference type="GO" id="GO:0005886">
    <property type="term" value="C:plasma membrane"/>
    <property type="evidence" value="ECO:0007669"/>
    <property type="project" value="TreeGrafter"/>
</dbReference>
<evidence type="ECO:0000256" key="1">
    <source>
        <dbReference type="ARBA" id="ARBA00004141"/>
    </source>
</evidence>
<evidence type="ECO:0000256" key="3">
    <source>
        <dbReference type="ARBA" id="ARBA00022737"/>
    </source>
</evidence>
<keyword evidence="5 7" id="KW-0040">ANK repeat</keyword>
<accession>A0AAD4SD92</accession>
<dbReference type="AlphaFoldDB" id="A0AAD4SD92"/>
<keyword evidence="3" id="KW-0677">Repeat</keyword>
<dbReference type="Proteomes" id="UP001202328">
    <property type="component" value="Unassembled WGS sequence"/>
</dbReference>
<dbReference type="PANTHER" id="PTHR24186">
    <property type="entry name" value="PROTEIN PHOSPHATASE 1 REGULATORY SUBUNIT"/>
    <property type="match status" value="1"/>
</dbReference>
<dbReference type="Pfam" id="PF13962">
    <property type="entry name" value="PGG"/>
    <property type="match status" value="1"/>
</dbReference>
<evidence type="ECO:0000256" key="8">
    <source>
        <dbReference type="SAM" id="Phobius"/>
    </source>
</evidence>
<dbReference type="PROSITE" id="PS50297">
    <property type="entry name" value="ANK_REP_REGION"/>
    <property type="match status" value="3"/>
</dbReference>
<dbReference type="PANTHER" id="PTHR24186:SF37">
    <property type="entry name" value="PGG DOMAIN-CONTAINING PROTEIN"/>
    <property type="match status" value="1"/>
</dbReference>
<evidence type="ECO:0000313" key="10">
    <source>
        <dbReference type="EMBL" id="KAI3900013.1"/>
    </source>
</evidence>
<evidence type="ECO:0000313" key="11">
    <source>
        <dbReference type="Proteomes" id="UP001202328"/>
    </source>
</evidence>
<dbReference type="PROSITE" id="PS50088">
    <property type="entry name" value="ANK_REPEAT"/>
    <property type="match status" value="3"/>
</dbReference>
<organism evidence="10 11">
    <name type="scientific">Papaver atlanticum</name>
    <dbReference type="NCBI Taxonomy" id="357466"/>
    <lineage>
        <taxon>Eukaryota</taxon>
        <taxon>Viridiplantae</taxon>
        <taxon>Streptophyta</taxon>
        <taxon>Embryophyta</taxon>
        <taxon>Tracheophyta</taxon>
        <taxon>Spermatophyta</taxon>
        <taxon>Magnoliopsida</taxon>
        <taxon>Ranunculales</taxon>
        <taxon>Papaveraceae</taxon>
        <taxon>Papaveroideae</taxon>
        <taxon>Papaver</taxon>
    </lineage>
</organism>
<keyword evidence="6 8" id="KW-0472">Membrane</keyword>
<dbReference type="Pfam" id="PF12796">
    <property type="entry name" value="Ank_2"/>
    <property type="match status" value="2"/>
</dbReference>
<dbReference type="SMART" id="SM00248">
    <property type="entry name" value="ANK"/>
    <property type="match status" value="5"/>
</dbReference>
<feature type="repeat" description="ANK" evidence="7">
    <location>
        <begin position="175"/>
        <end position="196"/>
    </location>
</feature>
<keyword evidence="11" id="KW-1185">Reference proteome</keyword>
<sequence>MWKQVEKMFSSGKDSRLNNLDETYTSFCRSPLHIAVMSGDINFATKILSKEPHLALKQDSNGFTPLHLASVRKSLRMVRLLLKAEPGACIVQDEDGRTPLHLAAMKNRVEIMKALIKEGLPEAIHVKNDQNGETILHGCVKSNTNLETLELLTDYLVGAQPPYPDSVSINSKDNDGNTILHLAVEMGNMRIVDYLLHNRDVRIDINITNKKGLKALNMLSQAKKNDLKFGFYDYHARQHTSKTLSKNGDEHEVLKKRVNALMLVATLIAGIAFQAAMNPPGGVWQDDSRVNSNTDPVTFAYYLGSMYSSYVSGGLEEYMEIHVPDDLISDNRGGYFNIKEFVNDLINISSGSYAGMMNKGLILEDFRFTDAILNYNTSTDGFFPYLIRYAGYPILAYTFPNNYVIYMVNNGVALLASLTIIALVACGFMIETTINQVRFLVVLMCISIACVAFSYMSILDAMLPFYYVEQPRAFVTLQIFFGVGIILGAGLFTWTLTREIIKLRKRMWYQHIEFISYLNYLEAFFFGMDAKAAAKVILFTVSYFAFRLNGYIYYGTWSKVSLFLC</sequence>
<dbReference type="SUPFAM" id="SSF48403">
    <property type="entry name" value="Ankyrin repeat"/>
    <property type="match status" value="1"/>
</dbReference>
<proteinExistence type="predicted"/>
<keyword evidence="2 8" id="KW-0812">Transmembrane</keyword>
<dbReference type="InterPro" id="IPR036770">
    <property type="entry name" value="Ankyrin_rpt-contain_sf"/>
</dbReference>
<feature type="repeat" description="ANK" evidence="7">
    <location>
        <begin position="95"/>
        <end position="119"/>
    </location>
</feature>
<dbReference type="Gene3D" id="1.25.40.20">
    <property type="entry name" value="Ankyrin repeat-containing domain"/>
    <property type="match status" value="1"/>
</dbReference>
<comment type="subcellular location">
    <subcellularLocation>
        <location evidence="1">Membrane</location>
        <topology evidence="1">Multi-pass membrane protein</topology>
    </subcellularLocation>
</comment>
<feature type="transmembrane region" description="Helical" evidence="8">
    <location>
        <begin position="536"/>
        <end position="554"/>
    </location>
</feature>
<evidence type="ECO:0000256" key="2">
    <source>
        <dbReference type="ARBA" id="ARBA00022692"/>
    </source>
</evidence>
<feature type="transmembrane region" description="Helical" evidence="8">
    <location>
        <begin position="403"/>
        <end position="430"/>
    </location>
</feature>
<reference evidence="10" key="1">
    <citation type="submission" date="2022-04" db="EMBL/GenBank/DDBJ databases">
        <title>A functionally conserved STORR gene fusion in Papaver species that diverged 16.8 million years ago.</title>
        <authorList>
            <person name="Catania T."/>
        </authorList>
    </citation>
    <scope>NUCLEOTIDE SEQUENCE</scope>
    <source>
        <strain evidence="10">S-188037</strain>
    </source>
</reference>
<keyword evidence="4 8" id="KW-1133">Transmembrane helix</keyword>